<keyword evidence="1" id="KW-0812">Transmembrane</keyword>
<protein>
    <submittedName>
        <fullName evidence="2">Uncharacterized protein</fullName>
    </submittedName>
</protein>
<keyword evidence="3" id="KW-1185">Reference proteome</keyword>
<evidence type="ECO:0000313" key="3">
    <source>
        <dbReference type="Proteomes" id="UP001172155"/>
    </source>
</evidence>
<evidence type="ECO:0000256" key="1">
    <source>
        <dbReference type="SAM" id="Phobius"/>
    </source>
</evidence>
<sequence>MVSLILWVFLPASWDLGNVRAILALIINFLCVVGIWVVAYSTWKVGAIKLYRSHKSSTKLLSLYSPTGLGEVLEIIPLLRGSLGIRLLMHLLIPGAIIAILSTAAIISAPIARYSTRVGIQIEPKLVSGTLATHSHRSINNAPVKWNNTIERFNLAGLPLNQLMDFLPDNTIDWKYSEPEWNNSWSASCQWSERTPIKLYAMGNASSGRIWDMFPGISAVFPGDILETKYASGLANPGPYRGNLFLDKLLFISVQTHPNVSFNATPGSSTNSRPFHFTIAAFHLKNTPANFTDDGSVTWGTGPVEQSWYTMASCDLKRDNYAQRHIAYPWTKDYDWTVKAFGAYYHASLTEQSFRKELIYHPSGQDLFRFYQAYLATKDVQDYEMAERVISVAVPTVELSVPVLAVLLIYLVMIGLAAFWFVTVKRLPTGASVPRTKVEWMAQGMRESLGREVDASYLCASWGQVQAGLRDAKIVTVRDPLQRLYNTIQPGQHVEQHRSMEGSLKA</sequence>
<reference evidence="2" key="1">
    <citation type="submission" date="2023-06" db="EMBL/GenBank/DDBJ databases">
        <title>Genome-scale phylogeny and comparative genomics of the fungal order Sordariales.</title>
        <authorList>
            <consortium name="Lawrence Berkeley National Laboratory"/>
            <person name="Hensen N."/>
            <person name="Bonometti L."/>
            <person name="Westerberg I."/>
            <person name="Brannstrom I.O."/>
            <person name="Guillou S."/>
            <person name="Cros-Aarteil S."/>
            <person name="Calhoun S."/>
            <person name="Haridas S."/>
            <person name="Kuo A."/>
            <person name="Mondo S."/>
            <person name="Pangilinan J."/>
            <person name="Riley R."/>
            <person name="LaButti K."/>
            <person name="Andreopoulos B."/>
            <person name="Lipzen A."/>
            <person name="Chen C."/>
            <person name="Yanf M."/>
            <person name="Daum C."/>
            <person name="Ng V."/>
            <person name="Clum A."/>
            <person name="Steindorff A."/>
            <person name="Ohm R."/>
            <person name="Martin F."/>
            <person name="Silar P."/>
            <person name="Natvig D."/>
            <person name="Lalanne C."/>
            <person name="Gautier V."/>
            <person name="Ament-velasquez S.L."/>
            <person name="Kruys A."/>
            <person name="Hutchinson M.I."/>
            <person name="Powell A.J."/>
            <person name="Barry K."/>
            <person name="Miller A.N."/>
            <person name="Grigoriev I.V."/>
            <person name="Debuchy R."/>
            <person name="Gladieux P."/>
            <person name="Thoren M.H."/>
            <person name="Johannesson H."/>
        </authorList>
    </citation>
    <scope>NUCLEOTIDE SEQUENCE</scope>
    <source>
        <strain evidence="2">SMH3187-1</strain>
    </source>
</reference>
<dbReference type="EMBL" id="JAUKUD010000003">
    <property type="protein sequence ID" value="KAK0750595.1"/>
    <property type="molecule type" value="Genomic_DNA"/>
</dbReference>
<gene>
    <name evidence="2" type="ORF">B0T18DRAFT_463141</name>
</gene>
<organism evidence="2 3">
    <name type="scientific">Schizothecium vesticola</name>
    <dbReference type="NCBI Taxonomy" id="314040"/>
    <lineage>
        <taxon>Eukaryota</taxon>
        <taxon>Fungi</taxon>
        <taxon>Dikarya</taxon>
        <taxon>Ascomycota</taxon>
        <taxon>Pezizomycotina</taxon>
        <taxon>Sordariomycetes</taxon>
        <taxon>Sordariomycetidae</taxon>
        <taxon>Sordariales</taxon>
        <taxon>Schizotheciaceae</taxon>
        <taxon>Schizothecium</taxon>
    </lineage>
</organism>
<comment type="caution">
    <text evidence="2">The sequence shown here is derived from an EMBL/GenBank/DDBJ whole genome shotgun (WGS) entry which is preliminary data.</text>
</comment>
<dbReference type="Proteomes" id="UP001172155">
    <property type="component" value="Unassembled WGS sequence"/>
</dbReference>
<evidence type="ECO:0000313" key="2">
    <source>
        <dbReference type="EMBL" id="KAK0750595.1"/>
    </source>
</evidence>
<keyword evidence="1" id="KW-0472">Membrane</keyword>
<accession>A0AA40F3K1</accession>
<dbReference type="AlphaFoldDB" id="A0AA40F3K1"/>
<name>A0AA40F3K1_9PEZI</name>
<feature type="transmembrane region" description="Helical" evidence="1">
    <location>
        <begin position="399"/>
        <end position="422"/>
    </location>
</feature>
<proteinExistence type="predicted"/>
<feature type="transmembrane region" description="Helical" evidence="1">
    <location>
        <begin position="20"/>
        <end position="43"/>
    </location>
</feature>
<feature type="transmembrane region" description="Helical" evidence="1">
    <location>
        <begin position="87"/>
        <end position="107"/>
    </location>
</feature>
<keyword evidence="1" id="KW-1133">Transmembrane helix</keyword>